<dbReference type="Proteomes" id="UP000324748">
    <property type="component" value="Unassembled WGS sequence"/>
</dbReference>
<evidence type="ECO:0000256" key="1">
    <source>
        <dbReference type="SAM" id="MobiDB-lite"/>
    </source>
</evidence>
<gene>
    <name evidence="2" type="ORF">PGT21_016250</name>
</gene>
<reference evidence="2 3" key="1">
    <citation type="submission" date="2019-05" db="EMBL/GenBank/DDBJ databases">
        <title>Emergence of the Ug99 lineage of the wheat stem rust pathogen through somatic hybridization.</title>
        <authorList>
            <person name="Li F."/>
            <person name="Upadhyaya N.M."/>
            <person name="Sperschneider J."/>
            <person name="Matny O."/>
            <person name="Nguyen-Phuc H."/>
            <person name="Mago R."/>
            <person name="Raley C."/>
            <person name="Miller M.E."/>
            <person name="Silverstein K.A.T."/>
            <person name="Henningsen E."/>
            <person name="Hirsch C.D."/>
            <person name="Visser B."/>
            <person name="Pretorius Z.A."/>
            <person name="Steffenson B.J."/>
            <person name="Schwessinger B."/>
            <person name="Dodds P.N."/>
            <person name="Figueroa M."/>
        </authorList>
    </citation>
    <scope>NUCLEOTIDE SEQUENCE [LARGE SCALE GENOMIC DNA]</scope>
    <source>
        <strain evidence="2">21-0</strain>
    </source>
</reference>
<protein>
    <submittedName>
        <fullName evidence="2">Uncharacterized protein</fullName>
    </submittedName>
</protein>
<feature type="compositionally biased region" description="Basic and acidic residues" evidence="1">
    <location>
        <begin position="1"/>
        <end position="12"/>
    </location>
</feature>
<feature type="region of interest" description="Disordered" evidence="1">
    <location>
        <begin position="1"/>
        <end position="23"/>
    </location>
</feature>
<dbReference type="AlphaFoldDB" id="A0A5B0MEV7"/>
<organism evidence="2 3">
    <name type="scientific">Puccinia graminis f. sp. tritici</name>
    <dbReference type="NCBI Taxonomy" id="56615"/>
    <lineage>
        <taxon>Eukaryota</taxon>
        <taxon>Fungi</taxon>
        <taxon>Dikarya</taxon>
        <taxon>Basidiomycota</taxon>
        <taxon>Pucciniomycotina</taxon>
        <taxon>Pucciniomycetes</taxon>
        <taxon>Pucciniales</taxon>
        <taxon>Pucciniaceae</taxon>
        <taxon>Puccinia</taxon>
    </lineage>
</organism>
<keyword evidence="3" id="KW-1185">Reference proteome</keyword>
<name>A0A5B0MEV7_PUCGR</name>
<evidence type="ECO:0000313" key="2">
    <source>
        <dbReference type="EMBL" id="KAA1074703.1"/>
    </source>
</evidence>
<proteinExistence type="predicted"/>
<sequence length="89" mass="9876">MTPNLGEHKSLHSEQPFTANPELSLETGKKNACFGYLQKTQLIYEVMNVSADTVHKMSAQLTPVMHISLPRPGANIRNSQSRLTSIPSR</sequence>
<accession>A0A5B0MEV7</accession>
<dbReference type="EMBL" id="VSWC01000157">
    <property type="protein sequence ID" value="KAA1074703.1"/>
    <property type="molecule type" value="Genomic_DNA"/>
</dbReference>
<evidence type="ECO:0000313" key="3">
    <source>
        <dbReference type="Proteomes" id="UP000324748"/>
    </source>
</evidence>
<comment type="caution">
    <text evidence="2">The sequence shown here is derived from an EMBL/GenBank/DDBJ whole genome shotgun (WGS) entry which is preliminary data.</text>
</comment>